<dbReference type="InterPro" id="IPR046955">
    <property type="entry name" value="PHR1-like"/>
</dbReference>
<proteinExistence type="inferred from homology"/>
<dbReference type="EMBL" id="KE345083">
    <property type="protein sequence ID" value="EXB93640.1"/>
    <property type="molecule type" value="Genomic_DNA"/>
</dbReference>
<dbReference type="GO" id="GO:0003700">
    <property type="term" value="F:DNA-binding transcription factor activity"/>
    <property type="evidence" value="ECO:0007669"/>
    <property type="project" value="InterPro"/>
</dbReference>
<dbReference type="GO" id="GO:0003677">
    <property type="term" value="F:DNA binding"/>
    <property type="evidence" value="ECO:0007669"/>
    <property type="project" value="InterPro"/>
</dbReference>
<dbReference type="Gene3D" id="1.10.10.60">
    <property type="entry name" value="Homeodomain-like"/>
    <property type="match status" value="1"/>
</dbReference>
<evidence type="ECO:0000256" key="1">
    <source>
        <dbReference type="ARBA" id="ARBA00004123"/>
    </source>
</evidence>
<dbReference type="AlphaFoldDB" id="W9RIH6"/>
<dbReference type="eggNOG" id="ENOG502QW8T">
    <property type="taxonomic scope" value="Eukaryota"/>
</dbReference>
<feature type="compositionally biased region" description="Polar residues" evidence="7">
    <location>
        <begin position="416"/>
        <end position="426"/>
    </location>
</feature>
<evidence type="ECO:0000256" key="5">
    <source>
        <dbReference type="ARBA" id="ARBA00023163"/>
    </source>
</evidence>
<keyword evidence="10" id="KW-1185">Reference proteome</keyword>
<evidence type="ECO:0000256" key="4">
    <source>
        <dbReference type="ARBA" id="ARBA00023054"/>
    </source>
</evidence>
<evidence type="ECO:0000313" key="10">
    <source>
        <dbReference type="Proteomes" id="UP000030645"/>
    </source>
</evidence>
<keyword evidence="4" id="KW-0175">Coiled coil</keyword>
<feature type="region of interest" description="Disordered" evidence="7">
    <location>
        <begin position="383"/>
        <end position="426"/>
    </location>
</feature>
<dbReference type="InterPro" id="IPR009057">
    <property type="entry name" value="Homeodomain-like_sf"/>
</dbReference>
<protein>
    <submittedName>
        <fullName evidence="9">Myb family transcription factor APL</fullName>
    </submittedName>
</protein>
<dbReference type="PROSITE" id="PS51294">
    <property type="entry name" value="HTH_MYB"/>
    <property type="match status" value="1"/>
</dbReference>
<dbReference type="InterPro" id="IPR001005">
    <property type="entry name" value="SANT/Myb"/>
</dbReference>
<dbReference type="InterPro" id="IPR006447">
    <property type="entry name" value="Myb_dom_plants"/>
</dbReference>
<dbReference type="PANTHER" id="PTHR31499:SF85">
    <property type="entry name" value="TRANSCRIPTION FACTOR MYB-RELATED FAMILY"/>
    <property type="match status" value="1"/>
</dbReference>
<organism evidence="9 10">
    <name type="scientific">Morus notabilis</name>
    <dbReference type="NCBI Taxonomy" id="981085"/>
    <lineage>
        <taxon>Eukaryota</taxon>
        <taxon>Viridiplantae</taxon>
        <taxon>Streptophyta</taxon>
        <taxon>Embryophyta</taxon>
        <taxon>Tracheophyta</taxon>
        <taxon>Spermatophyta</taxon>
        <taxon>Magnoliopsida</taxon>
        <taxon>eudicotyledons</taxon>
        <taxon>Gunneridae</taxon>
        <taxon>Pentapetalae</taxon>
        <taxon>rosids</taxon>
        <taxon>fabids</taxon>
        <taxon>Rosales</taxon>
        <taxon>Moraceae</taxon>
        <taxon>Moreae</taxon>
        <taxon>Morus</taxon>
    </lineage>
</organism>
<evidence type="ECO:0000256" key="2">
    <source>
        <dbReference type="ARBA" id="ARBA00006783"/>
    </source>
</evidence>
<dbReference type="Pfam" id="PF00249">
    <property type="entry name" value="Myb_DNA-binding"/>
    <property type="match status" value="1"/>
</dbReference>
<dbReference type="Proteomes" id="UP000030645">
    <property type="component" value="Unassembled WGS sequence"/>
</dbReference>
<keyword evidence="6" id="KW-0539">Nucleus</keyword>
<sequence length="426" mass="48026">MNDHKIACQGRNQVQQNHGLKITDRSFEFVPRSSHLFGVQNHPENMGIWTRQQPCTMDNQARLSQLQNLVSPVNNNNNNNNSDKSSSSTIMISCFESPASAFYATERCMRFAEYDSQVCYDNPSLNSHFSSGHQSSAENYSIDTNDQSEPNFEFRNSLQPMVKPHPSFGHDQRNKLHIDTATTASSIRRQFSVPSKENQDLGLNFACHQEKQSPRFSSGNGCISTITLNTASTGPGISSKTRIRWTQDLHEKFVECVNRLGGAEKATPKAILKLMDSEGLTIYHIKSHLQKYRIAKYLPDSSEGKSEKRACINVTPQLEATTGLQIKEALQLQLDVQRRLHEQLEIQRNLQLQIEEQGRQLKMMFDKQQRKSNSLFKSQCSAITSPDLDHDHDDDYDDAPSNNGIDEVQVSIAEASGNTNFPSKIS</sequence>
<feature type="domain" description="HTH myb-type" evidence="8">
    <location>
        <begin position="237"/>
        <end position="297"/>
    </location>
</feature>
<keyword evidence="5" id="KW-0804">Transcription</keyword>
<dbReference type="FunFam" id="1.10.10.60:FF:000002">
    <property type="entry name" value="Myb family transcription factor"/>
    <property type="match status" value="1"/>
</dbReference>
<evidence type="ECO:0000256" key="6">
    <source>
        <dbReference type="ARBA" id="ARBA00023242"/>
    </source>
</evidence>
<dbReference type="InterPro" id="IPR017930">
    <property type="entry name" value="Myb_dom"/>
</dbReference>
<accession>W9RIH6</accession>
<evidence type="ECO:0000313" key="9">
    <source>
        <dbReference type="EMBL" id="EXB93640.1"/>
    </source>
</evidence>
<dbReference type="SUPFAM" id="SSF46689">
    <property type="entry name" value="Homeodomain-like"/>
    <property type="match status" value="1"/>
</dbReference>
<comment type="similarity">
    <text evidence="2">Belongs to the MYB-CC family.</text>
</comment>
<dbReference type="InterPro" id="IPR025756">
    <property type="entry name" value="Myb_CC_LHEQLE"/>
</dbReference>
<evidence type="ECO:0000256" key="3">
    <source>
        <dbReference type="ARBA" id="ARBA00023015"/>
    </source>
</evidence>
<dbReference type="NCBIfam" id="TIGR01557">
    <property type="entry name" value="myb_SHAQKYF"/>
    <property type="match status" value="1"/>
</dbReference>
<dbReference type="GO" id="GO:0005634">
    <property type="term" value="C:nucleus"/>
    <property type="evidence" value="ECO:0007669"/>
    <property type="project" value="UniProtKB-SubCell"/>
</dbReference>
<evidence type="ECO:0000256" key="7">
    <source>
        <dbReference type="SAM" id="MobiDB-lite"/>
    </source>
</evidence>
<reference evidence="10" key="1">
    <citation type="submission" date="2013-01" db="EMBL/GenBank/DDBJ databases">
        <title>Draft Genome Sequence of a Mulberry Tree, Morus notabilis C.K. Schneid.</title>
        <authorList>
            <person name="He N."/>
            <person name="Zhao S."/>
        </authorList>
    </citation>
    <scope>NUCLEOTIDE SEQUENCE</scope>
</reference>
<evidence type="ECO:0000259" key="8">
    <source>
        <dbReference type="PROSITE" id="PS51294"/>
    </source>
</evidence>
<dbReference type="STRING" id="981085.W9RIH6"/>
<name>W9RIH6_9ROSA</name>
<dbReference type="PANTHER" id="PTHR31499">
    <property type="entry name" value="MYB FAMILY TRANSCRIPTION FACTOR PHL11"/>
    <property type="match status" value="1"/>
</dbReference>
<comment type="subcellular location">
    <subcellularLocation>
        <location evidence="1">Nucleus</location>
    </subcellularLocation>
</comment>
<keyword evidence="3" id="KW-0805">Transcription regulation</keyword>
<dbReference type="Pfam" id="PF14379">
    <property type="entry name" value="Myb_CC_LHEQLE"/>
    <property type="match status" value="1"/>
</dbReference>
<gene>
    <name evidence="9" type="ORF">L484_018026</name>
</gene>